<feature type="transmembrane region" description="Helical" evidence="1">
    <location>
        <begin position="89"/>
        <end position="108"/>
    </location>
</feature>
<keyword evidence="3" id="KW-1185">Reference proteome</keyword>
<dbReference type="Proteomes" id="UP001209229">
    <property type="component" value="Unassembled WGS sequence"/>
</dbReference>
<sequence>MWKNGKAQRIIWPIRWQQAKAALMKQYGTKILYGILIIGFIISIIHAFNDSGGSAFGNIIETLIIISLLIFIVSIAYLLFSFKYYSNKVSFWILFLASCPLSINYIRYSAAELYLELIDTTTPKEYVYNLKVDSSKYQADKIRLQNQVDSLIKIKIIQKPSELARRYFNGQFFNDSIERDWAIDLPTGLDYMETVIDTLFYAENGNDVIAGLLINKVYNDYMNYPNGGVEFIGRGFIYDKTEIKPFKLLRNSVSGHETYETCSDKLRYFYLKKIGSYKNRLNMNDIRFLYGEK</sequence>
<protein>
    <submittedName>
        <fullName evidence="2">Uncharacterized protein</fullName>
    </submittedName>
</protein>
<organism evidence="2 3">
    <name type="scientific">Plebeiibacterium sediminum</name>
    <dbReference type="NCBI Taxonomy" id="2992112"/>
    <lineage>
        <taxon>Bacteria</taxon>
        <taxon>Pseudomonadati</taxon>
        <taxon>Bacteroidota</taxon>
        <taxon>Bacteroidia</taxon>
        <taxon>Marinilabiliales</taxon>
        <taxon>Marinilabiliaceae</taxon>
        <taxon>Plebeiibacterium</taxon>
    </lineage>
</organism>
<evidence type="ECO:0000313" key="3">
    <source>
        <dbReference type="Proteomes" id="UP001209229"/>
    </source>
</evidence>
<accession>A0AAE3M9C6</accession>
<gene>
    <name evidence="2" type="ORF">OM075_24505</name>
</gene>
<dbReference type="AlphaFoldDB" id="A0AAE3M9C6"/>
<dbReference type="RefSeq" id="WP_301193192.1">
    <property type="nucleotide sequence ID" value="NZ_JAPDPJ010000148.1"/>
</dbReference>
<feature type="transmembrane region" description="Helical" evidence="1">
    <location>
        <begin position="55"/>
        <end position="80"/>
    </location>
</feature>
<name>A0AAE3M9C6_9BACT</name>
<keyword evidence="1" id="KW-0812">Transmembrane</keyword>
<comment type="caution">
    <text evidence="2">The sequence shown here is derived from an EMBL/GenBank/DDBJ whole genome shotgun (WGS) entry which is preliminary data.</text>
</comment>
<keyword evidence="1" id="KW-1133">Transmembrane helix</keyword>
<reference evidence="2" key="1">
    <citation type="submission" date="2022-10" db="EMBL/GenBank/DDBJ databases">
        <authorList>
            <person name="Yu W.X."/>
        </authorList>
    </citation>
    <scope>NUCLEOTIDE SEQUENCE</scope>
    <source>
        <strain evidence="2">AAT</strain>
    </source>
</reference>
<feature type="transmembrane region" description="Helical" evidence="1">
    <location>
        <begin position="31"/>
        <end position="49"/>
    </location>
</feature>
<dbReference type="EMBL" id="JAPDPJ010000148">
    <property type="protein sequence ID" value="MCW3789644.1"/>
    <property type="molecule type" value="Genomic_DNA"/>
</dbReference>
<evidence type="ECO:0000313" key="2">
    <source>
        <dbReference type="EMBL" id="MCW3789644.1"/>
    </source>
</evidence>
<proteinExistence type="predicted"/>
<evidence type="ECO:0000256" key="1">
    <source>
        <dbReference type="SAM" id="Phobius"/>
    </source>
</evidence>
<keyword evidence="1" id="KW-0472">Membrane</keyword>